<dbReference type="EMBL" id="LNZH02000215">
    <property type="protein sequence ID" value="OCB84396.1"/>
    <property type="molecule type" value="Genomic_DNA"/>
</dbReference>
<evidence type="ECO:0000256" key="2">
    <source>
        <dbReference type="ARBA" id="ARBA00007524"/>
    </source>
</evidence>
<dbReference type="InterPro" id="IPR038330">
    <property type="entry name" value="TspO/MBR-related_sf"/>
</dbReference>
<dbReference type="GO" id="GO:0033013">
    <property type="term" value="P:tetrapyrrole metabolic process"/>
    <property type="evidence" value="ECO:0007669"/>
    <property type="project" value="UniProtKB-ARBA"/>
</dbReference>
<dbReference type="AlphaFoldDB" id="A0A9Q5HR40"/>
<dbReference type="CDD" id="cd15904">
    <property type="entry name" value="TSPO_MBR"/>
    <property type="match status" value="1"/>
</dbReference>
<keyword evidence="5 6" id="KW-0472">Membrane</keyword>
<evidence type="ECO:0000313" key="7">
    <source>
        <dbReference type="EMBL" id="OCB84396.1"/>
    </source>
</evidence>
<dbReference type="PANTHER" id="PTHR10057:SF0">
    <property type="entry name" value="TRANSLOCATOR PROTEIN"/>
    <property type="match status" value="1"/>
</dbReference>
<dbReference type="Proteomes" id="UP000757232">
    <property type="component" value="Unassembled WGS sequence"/>
</dbReference>
<keyword evidence="8" id="KW-1185">Reference proteome</keyword>
<feature type="transmembrane region" description="Helical" evidence="6">
    <location>
        <begin position="155"/>
        <end position="174"/>
    </location>
</feature>
<gene>
    <name evidence="7" type="ORF">A7U60_g8380</name>
</gene>
<evidence type="ECO:0000256" key="5">
    <source>
        <dbReference type="ARBA" id="ARBA00023136"/>
    </source>
</evidence>
<organism evidence="7 8">
    <name type="scientific">Sanghuangporus baumii</name>
    <name type="common">Phellinus baumii</name>
    <dbReference type="NCBI Taxonomy" id="108892"/>
    <lineage>
        <taxon>Eukaryota</taxon>
        <taxon>Fungi</taxon>
        <taxon>Dikarya</taxon>
        <taxon>Basidiomycota</taxon>
        <taxon>Agaricomycotina</taxon>
        <taxon>Agaricomycetes</taxon>
        <taxon>Hymenochaetales</taxon>
        <taxon>Hymenochaetaceae</taxon>
        <taxon>Sanghuangporus</taxon>
    </lineage>
</organism>
<dbReference type="GO" id="GO:0005741">
    <property type="term" value="C:mitochondrial outer membrane"/>
    <property type="evidence" value="ECO:0007669"/>
    <property type="project" value="TreeGrafter"/>
</dbReference>
<accession>A0A9Q5HR40</accession>
<dbReference type="PIRSF" id="PIRSF005859">
    <property type="entry name" value="PBR"/>
    <property type="match status" value="1"/>
</dbReference>
<name>A0A9Q5HR40_SANBA</name>
<keyword evidence="4 6" id="KW-1133">Transmembrane helix</keyword>
<dbReference type="Pfam" id="PF03073">
    <property type="entry name" value="TspO_MBR"/>
    <property type="match status" value="1"/>
</dbReference>
<feature type="transmembrane region" description="Helical" evidence="6">
    <location>
        <begin position="60"/>
        <end position="80"/>
    </location>
</feature>
<comment type="similarity">
    <text evidence="2">Belongs to the TspO/BZRP family.</text>
</comment>
<feature type="transmembrane region" description="Helical" evidence="6">
    <location>
        <begin position="100"/>
        <end position="118"/>
    </location>
</feature>
<dbReference type="OrthoDB" id="8841220at2759"/>
<comment type="caution">
    <text evidence="7">The sequence shown here is derived from an EMBL/GenBank/DDBJ whole genome shotgun (WGS) entry which is preliminary data.</text>
</comment>
<dbReference type="PANTHER" id="PTHR10057">
    <property type="entry name" value="PERIPHERAL-TYPE BENZODIAZEPINE RECEPTOR"/>
    <property type="match status" value="1"/>
</dbReference>
<keyword evidence="3 6" id="KW-0812">Transmembrane</keyword>
<dbReference type="Gene3D" id="1.20.1260.100">
    <property type="entry name" value="TspO/MBR protein"/>
    <property type="match status" value="1"/>
</dbReference>
<reference evidence="7" key="1">
    <citation type="submission" date="2016-06" db="EMBL/GenBank/DDBJ databases">
        <title>Draft Genome sequence of the fungus Inonotus baumii.</title>
        <authorList>
            <person name="Zhu H."/>
            <person name="Lin W."/>
        </authorList>
    </citation>
    <scope>NUCLEOTIDE SEQUENCE</scope>
    <source>
        <strain evidence="7">821</strain>
    </source>
</reference>
<sequence>MATFDPFPSLLLSVSRNPVTSIGLPLAFGVLSGLPSTTAVQGQWYKSLEFPPGGRPSNRLFLTVWPFLYAGMGYASHLAVKAYDESLDSPTKEDAAYALKLYYIQLGLNFAWSSLFFVAKKPGLALIDITALTGTVACLTKLMHGPTNGVSTYLLVPYCAWLGYTTYLNAGIWWKNRTRQIPKID</sequence>
<dbReference type="FunFam" id="1.20.1260.100:FF:000001">
    <property type="entry name" value="translocator protein 2"/>
    <property type="match status" value="1"/>
</dbReference>
<evidence type="ECO:0000256" key="1">
    <source>
        <dbReference type="ARBA" id="ARBA00004141"/>
    </source>
</evidence>
<comment type="subcellular location">
    <subcellularLocation>
        <location evidence="1">Membrane</location>
        <topology evidence="1">Multi-pass membrane protein</topology>
    </subcellularLocation>
</comment>
<evidence type="ECO:0000313" key="8">
    <source>
        <dbReference type="Proteomes" id="UP000757232"/>
    </source>
</evidence>
<dbReference type="InterPro" id="IPR004307">
    <property type="entry name" value="TspO_MBR"/>
</dbReference>
<evidence type="ECO:0000256" key="6">
    <source>
        <dbReference type="SAM" id="Phobius"/>
    </source>
</evidence>
<protein>
    <submittedName>
        <fullName evidence="7">TspO/MBR-related protein</fullName>
    </submittedName>
</protein>
<proteinExistence type="inferred from homology"/>
<evidence type="ECO:0000256" key="3">
    <source>
        <dbReference type="ARBA" id="ARBA00022692"/>
    </source>
</evidence>
<evidence type="ECO:0000256" key="4">
    <source>
        <dbReference type="ARBA" id="ARBA00022989"/>
    </source>
</evidence>